<keyword evidence="4 5" id="KW-0539">Nucleus</keyword>
<evidence type="ECO:0000256" key="4">
    <source>
        <dbReference type="ARBA" id="ARBA00023242"/>
    </source>
</evidence>
<dbReference type="Gene3D" id="2.40.50.1060">
    <property type="match status" value="1"/>
</dbReference>
<name>A0A2P2L0Y8_RHIMU</name>
<comment type="subcellular location">
    <subcellularLocation>
        <location evidence="1 5">Nucleus</location>
    </subcellularLocation>
</comment>
<dbReference type="EMBL" id="GGEC01031145">
    <property type="protein sequence ID" value="MBX11629.1"/>
    <property type="molecule type" value="Transcribed_RNA"/>
</dbReference>
<proteinExistence type="predicted"/>
<dbReference type="PANTHER" id="PTHR12709:SF5">
    <property type="entry name" value="DNA-DIRECTED RNA POLYMERASE I SUBUNIT RPA43"/>
    <property type="match status" value="1"/>
</dbReference>
<evidence type="ECO:0000256" key="3">
    <source>
        <dbReference type="ARBA" id="ARBA00023163"/>
    </source>
</evidence>
<dbReference type="EMBL" id="GGEC01031140">
    <property type="protein sequence ID" value="MBX11624.1"/>
    <property type="molecule type" value="Transcribed_RNA"/>
</dbReference>
<dbReference type="GO" id="GO:0006352">
    <property type="term" value="P:DNA-templated transcription initiation"/>
    <property type="evidence" value="ECO:0007669"/>
    <property type="project" value="UniProtKB-UniRule"/>
</dbReference>
<sequence>MEGLSVSDANLVVYVHPSQTKNVSEAILRELSSLLFKFNETFDGVVLAYDVNPSNNFARILSGVHPYCAVRLKAKLLLFSPKADMVLEGKVVKVTRESIHAIVLGFASAVITDEDIRDEFGFKSKHGEGLFVSRSHKHHRIKVGTVIRFVVKSLDEELLHISGSLKPGHTGSARWLDKYSEDVTMDSGVEKRKETEGEGELCTLH</sequence>
<keyword evidence="2 5" id="KW-0240">DNA-directed RNA polymerase</keyword>
<organism evidence="7">
    <name type="scientific">Rhizophora mucronata</name>
    <name type="common">Asiatic mangrove</name>
    <dbReference type="NCBI Taxonomy" id="61149"/>
    <lineage>
        <taxon>Eukaryota</taxon>
        <taxon>Viridiplantae</taxon>
        <taxon>Streptophyta</taxon>
        <taxon>Embryophyta</taxon>
        <taxon>Tracheophyta</taxon>
        <taxon>Spermatophyta</taxon>
        <taxon>Magnoliopsida</taxon>
        <taxon>eudicotyledons</taxon>
        <taxon>Gunneridae</taxon>
        <taxon>Pentapetalae</taxon>
        <taxon>rosids</taxon>
        <taxon>fabids</taxon>
        <taxon>Malpighiales</taxon>
        <taxon>Rhizophoraceae</taxon>
        <taxon>Rhizophora</taxon>
    </lineage>
</organism>
<dbReference type="InterPro" id="IPR045113">
    <property type="entry name" value="Rpb7-like"/>
</dbReference>
<dbReference type="SUPFAM" id="SSF50249">
    <property type="entry name" value="Nucleic acid-binding proteins"/>
    <property type="match status" value="1"/>
</dbReference>
<reference evidence="7" key="1">
    <citation type="submission" date="2018-02" db="EMBL/GenBank/DDBJ databases">
        <title>Rhizophora mucronata_Transcriptome.</title>
        <authorList>
            <person name="Meera S.P."/>
            <person name="Sreeshan A."/>
            <person name="Augustine A."/>
        </authorList>
    </citation>
    <scope>NUCLEOTIDE SEQUENCE</scope>
    <source>
        <tissue evidence="7">Leaf</tissue>
    </source>
</reference>
<dbReference type="FunFam" id="3.30.1490.120:FF:000006">
    <property type="entry name" value="DNA-directed RNA polymerase"/>
    <property type="match status" value="1"/>
</dbReference>
<dbReference type="GO" id="GO:0005736">
    <property type="term" value="C:RNA polymerase I complex"/>
    <property type="evidence" value="ECO:0007669"/>
    <property type="project" value="TreeGrafter"/>
</dbReference>
<dbReference type="GO" id="GO:0006362">
    <property type="term" value="P:transcription elongation by RNA polymerase I"/>
    <property type="evidence" value="ECO:0007669"/>
    <property type="project" value="TreeGrafter"/>
</dbReference>
<accession>A0A2P2L0Y8</accession>
<feature type="region of interest" description="Disordered" evidence="6">
    <location>
        <begin position="186"/>
        <end position="205"/>
    </location>
</feature>
<evidence type="ECO:0000256" key="1">
    <source>
        <dbReference type="ARBA" id="ARBA00004123"/>
    </source>
</evidence>
<evidence type="ECO:0000313" key="7">
    <source>
        <dbReference type="EMBL" id="MBX11624.1"/>
    </source>
</evidence>
<dbReference type="PANTHER" id="PTHR12709">
    <property type="entry name" value="DNA-DIRECTED RNA POLYMERASE II, III"/>
    <property type="match status" value="1"/>
</dbReference>
<evidence type="ECO:0000256" key="6">
    <source>
        <dbReference type="SAM" id="MobiDB-lite"/>
    </source>
</evidence>
<dbReference type="Gene3D" id="3.30.1490.120">
    <property type="entry name" value="RNA polymerase Rpb7-like, N-terminal domain"/>
    <property type="match status" value="1"/>
</dbReference>
<dbReference type="InterPro" id="IPR036898">
    <property type="entry name" value="RNA_pol_Rpb7-like_N_sf"/>
</dbReference>
<dbReference type="AlphaFoldDB" id="A0A2P2L0Y8"/>
<keyword evidence="3 5" id="KW-0804">Transcription</keyword>
<evidence type="ECO:0000256" key="2">
    <source>
        <dbReference type="ARBA" id="ARBA00022478"/>
    </source>
</evidence>
<dbReference type="EMBL" id="GGEC01031141">
    <property type="protein sequence ID" value="MBX11625.1"/>
    <property type="molecule type" value="Transcribed_RNA"/>
</dbReference>
<dbReference type="InterPro" id="IPR012340">
    <property type="entry name" value="NA-bd_OB-fold"/>
</dbReference>
<comment type="function">
    <text evidence="5">DNA-dependent RNA polymerase which catalyzes the transcription of DNA into RNA using the four ribonucleoside triphosphates as substrates.</text>
</comment>
<protein>
    <recommendedName>
        <fullName evidence="5">DNA-directed RNA polymerase subunit</fullName>
    </recommendedName>
</protein>
<evidence type="ECO:0000256" key="5">
    <source>
        <dbReference type="RuleBase" id="RU369086"/>
    </source>
</evidence>